<keyword evidence="3" id="KW-1185">Reference proteome</keyword>
<accession>G8LXZ0</accession>
<dbReference type="InterPro" id="IPR025510">
    <property type="entry name" value="DUF4397"/>
</dbReference>
<dbReference type="eggNOG" id="COG1404">
    <property type="taxonomic scope" value="Bacteria"/>
</dbReference>
<evidence type="ECO:0000313" key="3">
    <source>
        <dbReference type="Proteomes" id="UP000005435"/>
    </source>
</evidence>
<organism evidence="2 3">
    <name type="scientific">Acetivibrio clariflavus (strain DSM 19732 / NBRC 101661 / EBR45)</name>
    <name type="common">Clostridium clariflavum</name>
    <dbReference type="NCBI Taxonomy" id="720554"/>
    <lineage>
        <taxon>Bacteria</taxon>
        <taxon>Bacillati</taxon>
        <taxon>Bacillota</taxon>
        <taxon>Clostridia</taxon>
        <taxon>Eubacteriales</taxon>
        <taxon>Oscillospiraceae</taxon>
        <taxon>Acetivibrio</taxon>
    </lineage>
</organism>
<gene>
    <name evidence="2" type="ordered locus">Clocl_3424</name>
</gene>
<sequence length="217" mass="23717">MYTDFYGYPYNLYPRQPIIPSYIRLLHAVPNAPAVDIYANGSPIARNLSYRQFTEYLALPGASYNITVFPAGQTVNPILSTVINIPGGSIFTIAAVGIPSSITLLRIEEPRINIPAGNLMLRFVNLSPNAPAVDVEIQGGNIIFGNVTYTGITQYIPFNPGTYTFNLKISGTGQRILYVPNILLESGRFYTIYAIGVVAGTPPLQVLIPLDGNTYIR</sequence>
<reference evidence="3" key="1">
    <citation type="submission" date="2011-12" db="EMBL/GenBank/DDBJ databases">
        <title>Complete sequence of Clostridium clariflavum DSM 19732.</title>
        <authorList>
            <consortium name="US DOE Joint Genome Institute"/>
            <person name="Lucas S."/>
            <person name="Han J."/>
            <person name="Lapidus A."/>
            <person name="Cheng J.-F."/>
            <person name="Goodwin L."/>
            <person name="Pitluck S."/>
            <person name="Peters L."/>
            <person name="Teshima H."/>
            <person name="Detter J.C."/>
            <person name="Han C."/>
            <person name="Tapia R."/>
            <person name="Land M."/>
            <person name="Hauser L."/>
            <person name="Kyrpides N."/>
            <person name="Ivanova N."/>
            <person name="Pagani I."/>
            <person name="Kitzmiller T."/>
            <person name="Lynd L."/>
            <person name="Izquierdo J."/>
            <person name="Woyke T."/>
        </authorList>
    </citation>
    <scope>NUCLEOTIDE SEQUENCE [LARGE SCALE GENOMIC DNA]</scope>
    <source>
        <strain evidence="3">DSM 19732 / NBRC 101661 / EBR45</strain>
    </source>
</reference>
<evidence type="ECO:0000313" key="2">
    <source>
        <dbReference type="EMBL" id="AEV69922.1"/>
    </source>
</evidence>
<dbReference type="EMBL" id="CP003065">
    <property type="protein sequence ID" value="AEV69922.1"/>
    <property type="molecule type" value="Genomic_DNA"/>
</dbReference>
<dbReference type="OrthoDB" id="9783299at2"/>
<dbReference type="KEGG" id="ccl:Clocl_3424"/>
<protein>
    <recommendedName>
        <fullName evidence="1">DUF4397 domain-containing protein</fullName>
    </recommendedName>
</protein>
<dbReference type="AlphaFoldDB" id="G8LXZ0"/>
<proteinExistence type="predicted"/>
<dbReference type="Proteomes" id="UP000005435">
    <property type="component" value="Chromosome"/>
</dbReference>
<reference evidence="2 3" key="2">
    <citation type="journal article" date="2012" name="Stand. Genomic Sci.">
        <title>Complete Genome Sequence of Clostridium clariflavum DSM 19732.</title>
        <authorList>
            <person name="Izquierdo J.A."/>
            <person name="Goodwin L."/>
            <person name="Davenport K.W."/>
            <person name="Teshima H."/>
            <person name="Bruce D."/>
            <person name="Detter C."/>
            <person name="Tapia R."/>
            <person name="Han S."/>
            <person name="Land M."/>
            <person name="Hauser L."/>
            <person name="Jeffries C.D."/>
            <person name="Han J."/>
            <person name="Pitluck S."/>
            <person name="Nolan M."/>
            <person name="Chen A."/>
            <person name="Huntemann M."/>
            <person name="Mavromatis K."/>
            <person name="Mikhailova N."/>
            <person name="Liolios K."/>
            <person name="Woyke T."/>
            <person name="Lynd L.R."/>
        </authorList>
    </citation>
    <scope>NUCLEOTIDE SEQUENCE [LARGE SCALE GENOMIC DNA]</scope>
    <source>
        <strain evidence="3">DSM 19732 / NBRC 101661 / EBR45</strain>
    </source>
</reference>
<dbReference type="STRING" id="720554.Clocl_3424"/>
<dbReference type="Pfam" id="PF14344">
    <property type="entry name" value="DUF4397"/>
    <property type="match status" value="1"/>
</dbReference>
<evidence type="ECO:0000259" key="1">
    <source>
        <dbReference type="Pfam" id="PF14344"/>
    </source>
</evidence>
<dbReference type="HOGENOM" id="CLU_069060_1_1_9"/>
<name>G8LXZ0_ACECE</name>
<feature type="domain" description="DUF4397" evidence="1">
    <location>
        <begin position="21"/>
        <end position="135"/>
    </location>
</feature>
<dbReference type="RefSeq" id="WP_014256452.1">
    <property type="nucleotide sequence ID" value="NC_016627.1"/>
</dbReference>